<evidence type="ECO:0000256" key="1">
    <source>
        <dbReference type="ARBA" id="ARBA00009420"/>
    </source>
</evidence>
<sequence length="775" mass="88000">MAHLDALFNPKQYLSPEPLTDLCFKLICDNLDIISIENEDSYRELGKGLAFPSEICDKLIKFMQRSKTADVSDNFLSIFKSVRSTRLKRVKIVDATLSDESVLIIAKHKVTELELTDCSNLTRMSLEYINDHSENLKSLTLGGSSDVVPLKLKSVSDRPLSINYHRRGYALRAPKLSRLSLWRVKIPATDFDLLLGELPNLTHLDLTAAYDIGNLSFYTLVPHLVSLTLYNVKINTNPQLFVKNVSHLRRLRHLDISQSNHKYGQFDNPNQVLAELIEGLPELVSLDIGGTNLAGRGVAERPHDKLLVNCTQLCDIPGLASRVNKPLQFLGLYGTSHGACRRFDIPAKVIAGDATEEQILIAARVCMNNRSELLQKVLNDLYHIFRNESCQRMDQALCTVLEAMEKHPSEKHIQISGSATLFYIVKMKEKSGLVAGMKRRIIGTLLTGMTYHRDEETMMRNGCLALCQFRIPQDVMWNYEALVKVLLYSARHAEPEGFVQRIGIYLLNSLACQVDGREKRLLGELGCVGTMLKLVEYRLESGIFDDVLEVAWSTMWNMTDETAINCQRFLDEQGMRLFLGCVAAYPVKEELLRNMMGLLGNVAEVKYLRIHLMQQQYVTVFVNLLHSDSDGIEVSYNAAGILAHMASDGKQAWTILEPTRDEVLLLMVQAIERWDLSAERNINYRSFLPLLRLLDVYHTPQCQYWAVWALANLTKVYPTKYCTLVENEGGMDKLRNLLFDSRPYERIKKLARQVILNCCHARTQFPSNSEINFDG</sequence>
<feature type="domain" description="Zer-1-like leucine-rich repeats region" evidence="9">
    <location>
        <begin position="194"/>
        <end position="335"/>
    </location>
</feature>
<evidence type="ECO:0000259" key="8">
    <source>
        <dbReference type="Pfam" id="PF22964"/>
    </source>
</evidence>
<evidence type="ECO:0000256" key="7">
    <source>
        <dbReference type="PROSITE-ProRule" id="PRU00259"/>
    </source>
</evidence>
<evidence type="ECO:0000256" key="5">
    <source>
        <dbReference type="ARBA" id="ARBA00067612"/>
    </source>
</evidence>
<dbReference type="AlphaFoldDB" id="A0AAJ7FU76"/>
<dbReference type="InterPro" id="IPR032675">
    <property type="entry name" value="LRR_dom_sf"/>
</dbReference>
<comment type="similarity">
    <text evidence="1">Belongs to the zyg-11 family.</text>
</comment>
<evidence type="ECO:0000256" key="3">
    <source>
        <dbReference type="ARBA" id="ARBA00022737"/>
    </source>
</evidence>
<evidence type="ECO:0000259" key="9">
    <source>
        <dbReference type="Pfam" id="PF25013"/>
    </source>
</evidence>
<name>A0AAJ7FU76_CEPCN</name>
<dbReference type="InterPro" id="IPR056845">
    <property type="entry name" value="LRR_Zer-1"/>
</dbReference>
<feature type="repeat" description="ARM" evidence="7">
    <location>
        <begin position="616"/>
        <end position="648"/>
    </location>
</feature>
<dbReference type="InterPro" id="IPR016024">
    <property type="entry name" value="ARM-type_fold"/>
</dbReference>
<dbReference type="Gene3D" id="3.80.10.10">
    <property type="entry name" value="Ribonuclease Inhibitor"/>
    <property type="match status" value="1"/>
</dbReference>
<dbReference type="PANTHER" id="PTHR12904">
    <property type="match status" value="1"/>
</dbReference>
<accession>A0AAJ7FU76</accession>
<dbReference type="Pfam" id="PF25013">
    <property type="entry name" value="LRR_Zer-1"/>
    <property type="match status" value="1"/>
</dbReference>
<keyword evidence="10" id="KW-1185">Reference proteome</keyword>
<dbReference type="PROSITE" id="PS50176">
    <property type="entry name" value="ARM_REPEAT"/>
    <property type="match status" value="1"/>
</dbReference>
<keyword evidence="4" id="KW-0833">Ubl conjugation pathway</keyword>
<dbReference type="InterPro" id="IPR051341">
    <property type="entry name" value="Zyg-11_UBL_adapter"/>
</dbReference>
<dbReference type="Proteomes" id="UP000694920">
    <property type="component" value="Unplaced"/>
</dbReference>
<dbReference type="RefSeq" id="XP_015608499.1">
    <property type="nucleotide sequence ID" value="XM_015753013.2"/>
</dbReference>
<dbReference type="InterPro" id="IPR055142">
    <property type="entry name" value="ZER1-like_C"/>
</dbReference>
<dbReference type="SUPFAM" id="SSF52058">
    <property type="entry name" value="L domain-like"/>
    <property type="match status" value="1"/>
</dbReference>
<feature type="domain" description="Protein zer-1 homolog-like C-terminal" evidence="8">
    <location>
        <begin position="403"/>
        <end position="758"/>
    </location>
</feature>
<evidence type="ECO:0000256" key="2">
    <source>
        <dbReference type="ARBA" id="ARBA00022614"/>
    </source>
</evidence>
<proteinExistence type="inferred from homology"/>
<dbReference type="PANTHER" id="PTHR12904:SF23">
    <property type="entry name" value="PROTEIN ZER-1 HOMOLOG"/>
    <property type="match status" value="1"/>
</dbReference>
<dbReference type="Pfam" id="PF22964">
    <property type="entry name" value="ZER1-like_2nd"/>
    <property type="match status" value="1"/>
</dbReference>
<keyword evidence="2" id="KW-0433">Leucine-rich repeat</keyword>
<dbReference type="FunFam" id="1.25.10.10:FF:000111">
    <property type="entry name" value="Protein zer-1 homolog"/>
    <property type="match status" value="1"/>
</dbReference>
<evidence type="ECO:0000313" key="11">
    <source>
        <dbReference type="RefSeq" id="XP_015608499.1"/>
    </source>
</evidence>
<dbReference type="InterPro" id="IPR011989">
    <property type="entry name" value="ARM-like"/>
</dbReference>
<dbReference type="KEGG" id="ccin:107274182"/>
<evidence type="ECO:0000256" key="6">
    <source>
        <dbReference type="ARBA" id="ARBA00081214"/>
    </source>
</evidence>
<dbReference type="GO" id="GO:0031462">
    <property type="term" value="C:Cul2-RING ubiquitin ligase complex"/>
    <property type="evidence" value="ECO:0007669"/>
    <property type="project" value="TreeGrafter"/>
</dbReference>
<dbReference type="InterPro" id="IPR000225">
    <property type="entry name" value="Armadillo"/>
</dbReference>
<evidence type="ECO:0000256" key="4">
    <source>
        <dbReference type="ARBA" id="ARBA00022786"/>
    </source>
</evidence>
<dbReference type="SMART" id="SM00185">
    <property type="entry name" value="ARM"/>
    <property type="match status" value="3"/>
</dbReference>
<dbReference type="GeneID" id="107274182"/>
<reference evidence="11" key="1">
    <citation type="submission" date="2025-08" db="UniProtKB">
        <authorList>
            <consortium name="RefSeq"/>
        </authorList>
    </citation>
    <scope>IDENTIFICATION</scope>
</reference>
<evidence type="ECO:0000313" key="10">
    <source>
        <dbReference type="Proteomes" id="UP000694920"/>
    </source>
</evidence>
<gene>
    <name evidence="11" type="primary">LOC107274182</name>
</gene>
<organism evidence="10 11">
    <name type="scientific">Cephus cinctus</name>
    <name type="common">Wheat stem sawfly</name>
    <dbReference type="NCBI Taxonomy" id="211228"/>
    <lineage>
        <taxon>Eukaryota</taxon>
        <taxon>Metazoa</taxon>
        <taxon>Ecdysozoa</taxon>
        <taxon>Arthropoda</taxon>
        <taxon>Hexapoda</taxon>
        <taxon>Insecta</taxon>
        <taxon>Pterygota</taxon>
        <taxon>Neoptera</taxon>
        <taxon>Endopterygota</taxon>
        <taxon>Hymenoptera</taxon>
        <taxon>Cephoidea</taxon>
        <taxon>Cephidae</taxon>
        <taxon>Cephus</taxon>
    </lineage>
</organism>
<keyword evidence="3" id="KW-0677">Repeat</keyword>
<dbReference type="Gene3D" id="1.25.10.10">
    <property type="entry name" value="Leucine-rich Repeat Variant"/>
    <property type="match status" value="1"/>
</dbReference>
<protein>
    <recommendedName>
        <fullName evidence="5">Protein zer-1 homolog</fullName>
    </recommendedName>
    <alternativeName>
        <fullName evidence="6">Zyg-11 homolog B-like protein</fullName>
    </alternativeName>
</protein>
<dbReference type="SUPFAM" id="SSF48371">
    <property type="entry name" value="ARM repeat"/>
    <property type="match status" value="1"/>
</dbReference>